<feature type="domain" description="Gfo/Idh/MocA-like oxidoreductase N-terminal" evidence="1">
    <location>
        <begin position="2"/>
        <end position="126"/>
    </location>
</feature>
<dbReference type="InterPro" id="IPR000683">
    <property type="entry name" value="Gfo/Idh/MocA-like_OxRdtase_N"/>
</dbReference>
<accession>A0ABS6HBA4</accession>
<dbReference type="PANTHER" id="PTHR43249">
    <property type="entry name" value="UDP-N-ACETYL-2-AMINO-2-DEOXY-D-GLUCURONATE OXIDASE"/>
    <property type="match status" value="1"/>
</dbReference>
<comment type="caution">
    <text evidence="3">The sequence shown here is derived from an EMBL/GenBank/DDBJ whole genome shotgun (WGS) entry which is preliminary data.</text>
</comment>
<evidence type="ECO:0000259" key="2">
    <source>
        <dbReference type="Pfam" id="PF22725"/>
    </source>
</evidence>
<protein>
    <submittedName>
        <fullName evidence="3">Gfo/Idh/MocA family oxidoreductase</fullName>
    </submittedName>
</protein>
<sequence>MIRAAIIGLGTWGQHLVRCVQGPGNQMPGDGIRFTAAATRTPAKAADFAASHGLRMLDSYEAALADPEVDAVVLATPHTQHTDQIIAAARAGKPVFSEKPLGVDAASAQRAAQACADAGVTLGVGYNWRFQPALQAIRGMIDDGTLGRVLHMEGNFCGPSAYRFPKGHWRHDRNEGPAGGMTGRGVHVVDAMLYLAGPVAQVTAQSFRLVQDFGMDDTTSMLLRFANGASGTVATVIATAETWRLQVFGSRAWVEVGDVEHLTTWDLTVCRIDPDNITVKQRPQVMTFPKTSTEKAELEHFAAHAAARRPLALPGGDAVHNVALLSAIMESIQSQGPVRLS</sequence>
<dbReference type="Pfam" id="PF01408">
    <property type="entry name" value="GFO_IDH_MocA"/>
    <property type="match status" value="1"/>
</dbReference>
<dbReference type="Pfam" id="PF22725">
    <property type="entry name" value="GFO_IDH_MocA_C3"/>
    <property type="match status" value="1"/>
</dbReference>
<evidence type="ECO:0000259" key="1">
    <source>
        <dbReference type="Pfam" id="PF01408"/>
    </source>
</evidence>
<dbReference type="PANTHER" id="PTHR43249:SF1">
    <property type="entry name" value="D-GLUCOSIDE 3-DEHYDROGENASE"/>
    <property type="match status" value="1"/>
</dbReference>
<keyword evidence="4" id="KW-1185">Reference proteome</keyword>
<organism evidence="3 4">
    <name type="scientific">Falsiroseomonas oleicola</name>
    <dbReference type="NCBI Taxonomy" id="2801474"/>
    <lineage>
        <taxon>Bacteria</taxon>
        <taxon>Pseudomonadati</taxon>
        <taxon>Pseudomonadota</taxon>
        <taxon>Alphaproteobacteria</taxon>
        <taxon>Acetobacterales</taxon>
        <taxon>Roseomonadaceae</taxon>
        <taxon>Falsiroseomonas</taxon>
    </lineage>
</organism>
<dbReference type="Proteomes" id="UP000689967">
    <property type="component" value="Unassembled WGS sequence"/>
</dbReference>
<reference evidence="3 4" key="1">
    <citation type="submission" date="2021-01" db="EMBL/GenBank/DDBJ databases">
        <title>Roseomonas sp. nov, a bacterium isolated from an oil production mixture in Yumen Oilfield.</title>
        <authorList>
            <person name="Wu D."/>
        </authorList>
    </citation>
    <scope>NUCLEOTIDE SEQUENCE [LARGE SCALE GENOMIC DNA]</scope>
    <source>
        <strain evidence="3 4">ROY-5-3</strain>
    </source>
</reference>
<evidence type="ECO:0000313" key="3">
    <source>
        <dbReference type="EMBL" id="MBU8544766.1"/>
    </source>
</evidence>
<gene>
    <name evidence="3" type="ORF">JJQ90_13680</name>
</gene>
<dbReference type="RefSeq" id="WP_216876236.1">
    <property type="nucleotide sequence ID" value="NZ_JAERQM010000003.1"/>
</dbReference>
<dbReference type="InterPro" id="IPR052515">
    <property type="entry name" value="Gfo/Idh/MocA_Oxidoreductase"/>
</dbReference>
<dbReference type="EMBL" id="JAERQM010000003">
    <property type="protein sequence ID" value="MBU8544766.1"/>
    <property type="molecule type" value="Genomic_DNA"/>
</dbReference>
<name>A0ABS6HBA4_9PROT</name>
<proteinExistence type="predicted"/>
<feature type="domain" description="GFO/IDH/MocA-like oxidoreductase" evidence="2">
    <location>
        <begin position="135"/>
        <end position="254"/>
    </location>
</feature>
<dbReference type="InterPro" id="IPR055170">
    <property type="entry name" value="GFO_IDH_MocA-like_dom"/>
</dbReference>
<evidence type="ECO:0000313" key="4">
    <source>
        <dbReference type="Proteomes" id="UP000689967"/>
    </source>
</evidence>